<accession>A0ABR3JP46</accession>
<sequence>MCAPSETADFDDCLVNLASPILRNLLADEPSTAEQESEAPPSKAKEDEDLGNDDEFNGLEW</sequence>
<proteinExistence type="predicted"/>
<evidence type="ECO:0000313" key="3">
    <source>
        <dbReference type="Proteomes" id="UP001556367"/>
    </source>
</evidence>
<gene>
    <name evidence="2" type="ORF">HGRIS_001061</name>
</gene>
<name>A0ABR3JP46_9AGAR</name>
<feature type="compositionally biased region" description="Acidic residues" evidence="1">
    <location>
        <begin position="47"/>
        <end position="61"/>
    </location>
</feature>
<comment type="caution">
    <text evidence="2">The sequence shown here is derived from an EMBL/GenBank/DDBJ whole genome shotgun (WGS) entry which is preliminary data.</text>
</comment>
<evidence type="ECO:0000313" key="2">
    <source>
        <dbReference type="EMBL" id="KAL0957247.1"/>
    </source>
</evidence>
<organism evidence="2 3">
    <name type="scientific">Hohenbuehelia grisea</name>
    <dbReference type="NCBI Taxonomy" id="104357"/>
    <lineage>
        <taxon>Eukaryota</taxon>
        <taxon>Fungi</taxon>
        <taxon>Dikarya</taxon>
        <taxon>Basidiomycota</taxon>
        <taxon>Agaricomycotina</taxon>
        <taxon>Agaricomycetes</taxon>
        <taxon>Agaricomycetidae</taxon>
        <taxon>Agaricales</taxon>
        <taxon>Pleurotineae</taxon>
        <taxon>Pleurotaceae</taxon>
        <taxon>Hohenbuehelia</taxon>
    </lineage>
</organism>
<protein>
    <submittedName>
        <fullName evidence="2">Uncharacterized protein</fullName>
    </submittedName>
</protein>
<feature type="region of interest" description="Disordered" evidence="1">
    <location>
        <begin position="27"/>
        <end position="61"/>
    </location>
</feature>
<dbReference type="EMBL" id="JASNQZ010000005">
    <property type="protein sequence ID" value="KAL0957247.1"/>
    <property type="molecule type" value="Genomic_DNA"/>
</dbReference>
<keyword evidence="3" id="KW-1185">Reference proteome</keyword>
<evidence type="ECO:0000256" key="1">
    <source>
        <dbReference type="SAM" id="MobiDB-lite"/>
    </source>
</evidence>
<dbReference type="Proteomes" id="UP001556367">
    <property type="component" value="Unassembled WGS sequence"/>
</dbReference>
<reference evidence="3" key="1">
    <citation type="submission" date="2024-06" db="EMBL/GenBank/DDBJ databases">
        <title>Multi-omics analyses provide insights into the biosynthesis of the anticancer antibiotic pleurotin in Hohenbuehelia grisea.</title>
        <authorList>
            <person name="Weaver J.A."/>
            <person name="Alberti F."/>
        </authorList>
    </citation>
    <scope>NUCLEOTIDE SEQUENCE [LARGE SCALE GENOMIC DNA]</scope>
    <source>
        <strain evidence="3">T-177</strain>
    </source>
</reference>